<reference evidence="1" key="1">
    <citation type="submission" date="2023-09" db="UniProtKB">
        <authorList>
            <consortium name="Ensembl"/>
        </authorList>
    </citation>
    <scope>IDENTIFICATION</scope>
</reference>
<name>A0A3B5BBH0_9TELE</name>
<dbReference type="Ensembl" id="ENSSPAT00000030769.1">
    <property type="protein sequence ID" value="ENSSPAP00000030276.1"/>
    <property type="gene ID" value="ENSSPAG00000022738.1"/>
</dbReference>
<proteinExistence type="predicted"/>
<dbReference type="AlphaFoldDB" id="A0A3B5BBH0"/>
<protein>
    <submittedName>
        <fullName evidence="1">Uncharacterized protein</fullName>
    </submittedName>
</protein>
<accession>A0A3B5BBH0</accession>
<organism evidence="1">
    <name type="scientific">Stegastes partitus</name>
    <name type="common">bicolor damselfish</name>
    <dbReference type="NCBI Taxonomy" id="144197"/>
    <lineage>
        <taxon>Eukaryota</taxon>
        <taxon>Metazoa</taxon>
        <taxon>Chordata</taxon>
        <taxon>Craniata</taxon>
        <taxon>Vertebrata</taxon>
        <taxon>Euteleostomi</taxon>
        <taxon>Actinopterygii</taxon>
        <taxon>Neopterygii</taxon>
        <taxon>Teleostei</taxon>
        <taxon>Neoteleostei</taxon>
        <taxon>Acanthomorphata</taxon>
        <taxon>Ovalentaria</taxon>
        <taxon>Pomacentridae</taxon>
        <taxon>Stegastes</taxon>
    </lineage>
</organism>
<dbReference type="GeneTree" id="ENSGT00940000180142"/>
<evidence type="ECO:0000313" key="1">
    <source>
        <dbReference type="Ensembl" id="ENSSPAP00000030276.1"/>
    </source>
</evidence>
<sequence length="45" mass="5241">MQLSPPESLTIHSNSVRSSILPDNLSLDTFLLDTEPEIKFKRWRQ</sequence>